<protein>
    <recommendedName>
        <fullName evidence="2">DUF6589 domain-containing protein</fullName>
    </recommendedName>
</protein>
<feature type="region of interest" description="Disordered" evidence="1">
    <location>
        <begin position="1"/>
        <end position="34"/>
    </location>
</feature>
<accession>A0A067SCH1</accession>
<name>A0A067SCH1_GALM3</name>
<dbReference type="OrthoDB" id="2496395at2759"/>
<organism evidence="3 4">
    <name type="scientific">Galerina marginata (strain CBS 339.88)</name>
    <dbReference type="NCBI Taxonomy" id="685588"/>
    <lineage>
        <taxon>Eukaryota</taxon>
        <taxon>Fungi</taxon>
        <taxon>Dikarya</taxon>
        <taxon>Basidiomycota</taxon>
        <taxon>Agaricomycotina</taxon>
        <taxon>Agaricomycetes</taxon>
        <taxon>Agaricomycetidae</taxon>
        <taxon>Agaricales</taxon>
        <taxon>Agaricineae</taxon>
        <taxon>Strophariaceae</taxon>
        <taxon>Galerina</taxon>
    </lineage>
</organism>
<dbReference type="Pfam" id="PF20231">
    <property type="entry name" value="DUF6589"/>
    <property type="match status" value="1"/>
</dbReference>
<feature type="domain" description="DUF6589" evidence="2">
    <location>
        <begin position="66"/>
        <end position="410"/>
    </location>
</feature>
<sequence length="453" mass="51198">MATSTEMTEAKRTAEGPHILHIDHSTRPNGSKKLSASILTHPDAKAEDMLLGPILERRYTTEIKFEKDDIMPNKEQRESILLQAAVFAVQCLIQYVLEFKKYEDEPLFQFPQRRPLPEEHRTHTFPVASSLGEKLTISRFISLVKETYITNLHLDGKGFETRAIPCINDTFVNANIRRVQTLRPTTDADRKLLNSLQLGPGLSDILRKLVTVTIKLHCPEGSDSTDGLAQLFKTIDKPHLALAKPQDHGDAVIALETIVEGLLLNSWQTNCGFDSLVEYAASEPEPEEILALAKKIVIKHTKRLVPKQPERFPDDTLYSAELSDEESDGMVYKNHRLLFRDVIYIVLLKRAISDGDFGRIEDFLGVIALTLLAGDLEDTCFEIMHLLYDLKNVWSEKFGNIMRDSMLVNYFKQGSNAMPADTSLSNLANYSKVLFVWALSDSDSEPFPAKRRL</sequence>
<keyword evidence="4" id="KW-1185">Reference proteome</keyword>
<dbReference type="HOGENOM" id="CLU_039529_0_0_1"/>
<dbReference type="EMBL" id="KL142407">
    <property type="protein sequence ID" value="KDR68635.1"/>
    <property type="molecule type" value="Genomic_DNA"/>
</dbReference>
<dbReference type="AlphaFoldDB" id="A0A067SCH1"/>
<feature type="compositionally biased region" description="Basic and acidic residues" evidence="1">
    <location>
        <begin position="8"/>
        <end position="26"/>
    </location>
</feature>
<proteinExistence type="predicted"/>
<dbReference type="InterPro" id="IPR046496">
    <property type="entry name" value="DUF6589"/>
</dbReference>
<evidence type="ECO:0000313" key="4">
    <source>
        <dbReference type="Proteomes" id="UP000027222"/>
    </source>
</evidence>
<reference evidence="4" key="1">
    <citation type="journal article" date="2014" name="Proc. Natl. Acad. Sci. U.S.A.">
        <title>Extensive sampling of basidiomycete genomes demonstrates inadequacy of the white-rot/brown-rot paradigm for wood decay fungi.</title>
        <authorList>
            <person name="Riley R."/>
            <person name="Salamov A.A."/>
            <person name="Brown D.W."/>
            <person name="Nagy L.G."/>
            <person name="Floudas D."/>
            <person name="Held B.W."/>
            <person name="Levasseur A."/>
            <person name="Lombard V."/>
            <person name="Morin E."/>
            <person name="Otillar R."/>
            <person name="Lindquist E.A."/>
            <person name="Sun H."/>
            <person name="LaButti K.M."/>
            <person name="Schmutz J."/>
            <person name="Jabbour D."/>
            <person name="Luo H."/>
            <person name="Baker S.E."/>
            <person name="Pisabarro A.G."/>
            <person name="Walton J.D."/>
            <person name="Blanchette R.A."/>
            <person name="Henrissat B."/>
            <person name="Martin F."/>
            <person name="Cullen D."/>
            <person name="Hibbett D.S."/>
            <person name="Grigoriev I.V."/>
        </authorList>
    </citation>
    <scope>NUCLEOTIDE SEQUENCE [LARGE SCALE GENOMIC DNA]</scope>
    <source>
        <strain evidence="4">CBS 339.88</strain>
    </source>
</reference>
<evidence type="ECO:0000313" key="3">
    <source>
        <dbReference type="EMBL" id="KDR68635.1"/>
    </source>
</evidence>
<evidence type="ECO:0000256" key="1">
    <source>
        <dbReference type="SAM" id="MobiDB-lite"/>
    </source>
</evidence>
<dbReference type="Proteomes" id="UP000027222">
    <property type="component" value="Unassembled WGS sequence"/>
</dbReference>
<gene>
    <name evidence="3" type="ORF">GALMADRAFT_256920</name>
</gene>
<evidence type="ECO:0000259" key="2">
    <source>
        <dbReference type="Pfam" id="PF20231"/>
    </source>
</evidence>